<dbReference type="EC" id="2.7.13.3" evidence="2"/>
<dbReference type="SUPFAM" id="SSF47384">
    <property type="entry name" value="Homodimeric domain of signal transducing histidine kinase"/>
    <property type="match status" value="1"/>
</dbReference>
<dbReference type="Pfam" id="PF00072">
    <property type="entry name" value="Response_reg"/>
    <property type="match status" value="2"/>
</dbReference>
<protein>
    <recommendedName>
        <fullName evidence="2">histidine kinase</fullName>
        <ecNumber evidence="2">2.7.13.3</ecNumber>
    </recommendedName>
</protein>
<organism evidence="10 11">
    <name type="scientific">Sphingomonas horti</name>
    <dbReference type="NCBI Taxonomy" id="2682842"/>
    <lineage>
        <taxon>Bacteria</taxon>
        <taxon>Pseudomonadati</taxon>
        <taxon>Pseudomonadota</taxon>
        <taxon>Alphaproteobacteria</taxon>
        <taxon>Sphingomonadales</taxon>
        <taxon>Sphingomonadaceae</taxon>
        <taxon>Sphingomonas</taxon>
    </lineage>
</organism>
<dbReference type="GO" id="GO:0000155">
    <property type="term" value="F:phosphorelay sensor kinase activity"/>
    <property type="evidence" value="ECO:0007669"/>
    <property type="project" value="InterPro"/>
</dbReference>
<keyword evidence="7" id="KW-0472">Membrane</keyword>
<dbReference type="InterPro" id="IPR001789">
    <property type="entry name" value="Sig_transdc_resp-reg_receiver"/>
</dbReference>
<dbReference type="Gene3D" id="1.10.287.130">
    <property type="match status" value="1"/>
</dbReference>
<keyword evidence="7" id="KW-1133">Transmembrane helix</keyword>
<keyword evidence="7" id="KW-0812">Transmembrane</keyword>
<dbReference type="Pfam" id="PF02518">
    <property type="entry name" value="HATPase_c"/>
    <property type="match status" value="1"/>
</dbReference>
<feature type="transmembrane region" description="Helical" evidence="7">
    <location>
        <begin position="23"/>
        <end position="45"/>
    </location>
</feature>
<dbReference type="PROSITE" id="PS50110">
    <property type="entry name" value="RESPONSE_REGULATORY"/>
    <property type="match status" value="2"/>
</dbReference>
<dbReference type="PRINTS" id="PR00344">
    <property type="entry name" value="BCTRLSENSOR"/>
</dbReference>
<evidence type="ECO:0000256" key="3">
    <source>
        <dbReference type="ARBA" id="ARBA00022553"/>
    </source>
</evidence>
<dbReference type="SMART" id="SM00387">
    <property type="entry name" value="HATPase_c"/>
    <property type="match status" value="1"/>
</dbReference>
<dbReference type="InterPro" id="IPR036890">
    <property type="entry name" value="HATPase_C_sf"/>
</dbReference>
<evidence type="ECO:0000313" key="11">
    <source>
        <dbReference type="Proteomes" id="UP000441389"/>
    </source>
</evidence>
<dbReference type="InterPro" id="IPR003661">
    <property type="entry name" value="HisK_dim/P_dom"/>
</dbReference>
<gene>
    <name evidence="10" type="ORF">GON01_02010</name>
</gene>
<proteinExistence type="predicted"/>
<evidence type="ECO:0000256" key="1">
    <source>
        <dbReference type="ARBA" id="ARBA00000085"/>
    </source>
</evidence>
<accession>A0A6I4IXC4</accession>
<reference evidence="10 11" key="1">
    <citation type="submission" date="2019-12" db="EMBL/GenBank/DDBJ databases">
        <authorList>
            <person name="Huq M.A."/>
        </authorList>
    </citation>
    <scope>NUCLEOTIDE SEQUENCE [LARGE SCALE GENOMIC DNA]</scope>
    <source>
        <strain evidence="10 11">MAH-20</strain>
    </source>
</reference>
<keyword evidence="4" id="KW-0808">Transferase</keyword>
<sequence>MNLERIDDPNARPRLLSAARRSIAGPMLAATLGAVGVTIAAGALASAHPWADLLPALAAGGLAAAFATWLVSGAIARLAVGPVELLLDQLDDSDLQNFRWQRGQAMTGPQIEADVKLLRRRIREIMRRSRTLIDELERAREQASQQNVAKSQFLAKMSHELRTPLNAILGYAMLLHEDASEAGQASAMADLDRIQQAGRTLLALINDILDLSRIDTGRVTVDRAAIDVHALAATVAAACGAADPPNGNRFELHVDAAIGIMIGDAAKVRRCLINLLGNAFKFTHDGLVRLAVSQAERGESAWIEFAVSDNGIGIAPENIAGLFDEFRQLDSGVTRQFSGAGLGLAIAKRLAGLMGGDCTVESMPGEGSTFRLILPLGDPAPRGAVSSAPAVNNTAGTLVRTPSAEHTALVVDDDEATIELMQRWLVRMGYNVVSTAGAEGVLELARTHRPDFILLDVLLPGRSGYDVLEELRADPQVGHIPTILITVEDDRARGLRSGATDYLRKPITAHQLRSVLDVYRLRATGEVLVIDDDDDSAELLARSVAQVGFSARRAADGAQGLAMAAELRPDAIVLDLAMPVMNGFEVLDRLAAVEELRDVPLIVVSGCDITIEEHRRLAAAGHRFFPKAASTPREIAQSLKELVL</sequence>
<evidence type="ECO:0000259" key="9">
    <source>
        <dbReference type="PROSITE" id="PS50110"/>
    </source>
</evidence>
<dbReference type="Pfam" id="PF00512">
    <property type="entry name" value="HisKA"/>
    <property type="match status" value="1"/>
</dbReference>
<evidence type="ECO:0000256" key="6">
    <source>
        <dbReference type="PROSITE-ProRule" id="PRU00169"/>
    </source>
</evidence>
<comment type="catalytic activity">
    <reaction evidence="1">
        <text>ATP + protein L-histidine = ADP + protein N-phospho-L-histidine.</text>
        <dbReference type="EC" id="2.7.13.3"/>
    </reaction>
</comment>
<dbReference type="GO" id="GO:0009927">
    <property type="term" value="F:histidine phosphotransfer kinase activity"/>
    <property type="evidence" value="ECO:0007669"/>
    <property type="project" value="TreeGrafter"/>
</dbReference>
<dbReference type="Gene3D" id="3.30.565.10">
    <property type="entry name" value="Histidine kinase-like ATPase, C-terminal domain"/>
    <property type="match status" value="1"/>
</dbReference>
<feature type="domain" description="Histidine kinase" evidence="8">
    <location>
        <begin position="156"/>
        <end position="378"/>
    </location>
</feature>
<feature type="modified residue" description="4-aspartylphosphate" evidence="6">
    <location>
        <position position="456"/>
    </location>
</feature>
<evidence type="ECO:0000256" key="7">
    <source>
        <dbReference type="SAM" id="Phobius"/>
    </source>
</evidence>
<dbReference type="InterPro" id="IPR011006">
    <property type="entry name" value="CheY-like_superfamily"/>
</dbReference>
<name>A0A6I4IXC4_9SPHN</name>
<dbReference type="RefSeq" id="WP_157025478.1">
    <property type="nucleotide sequence ID" value="NZ_WQMS01000001.1"/>
</dbReference>
<dbReference type="Gene3D" id="3.40.50.2300">
    <property type="match status" value="2"/>
</dbReference>
<comment type="caution">
    <text evidence="10">The sequence shown here is derived from an EMBL/GenBank/DDBJ whole genome shotgun (WGS) entry which is preliminary data.</text>
</comment>
<feature type="domain" description="Response regulatory" evidence="9">
    <location>
        <begin position="526"/>
        <end position="642"/>
    </location>
</feature>
<evidence type="ECO:0000256" key="5">
    <source>
        <dbReference type="ARBA" id="ARBA00022777"/>
    </source>
</evidence>
<evidence type="ECO:0000256" key="2">
    <source>
        <dbReference type="ARBA" id="ARBA00012438"/>
    </source>
</evidence>
<feature type="modified residue" description="4-aspartylphosphate" evidence="6">
    <location>
        <position position="575"/>
    </location>
</feature>
<keyword evidence="11" id="KW-1185">Reference proteome</keyword>
<feature type="domain" description="Response regulatory" evidence="9">
    <location>
        <begin position="407"/>
        <end position="520"/>
    </location>
</feature>
<dbReference type="SMART" id="SM00448">
    <property type="entry name" value="REC"/>
    <property type="match status" value="2"/>
</dbReference>
<keyword evidence="3 6" id="KW-0597">Phosphoprotein</keyword>
<dbReference type="CDD" id="cd16922">
    <property type="entry name" value="HATPase_EvgS-ArcB-TorS-like"/>
    <property type="match status" value="1"/>
</dbReference>
<dbReference type="SMART" id="SM00388">
    <property type="entry name" value="HisKA"/>
    <property type="match status" value="1"/>
</dbReference>
<dbReference type="InterPro" id="IPR036097">
    <property type="entry name" value="HisK_dim/P_sf"/>
</dbReference>
<dbReference type="AlphaFoldDB" id="A0A6I4IXC4"/>
<feature type="transmembrane region" description="Helical" evidence="7">
    <location>
        <begin position="57"/>
        <end position="80"/>
    </location>
</feature>
<dbReference type="Proteomes" id="UP000441389">
    <property type="component" value="Unassembled WGS sequence"/>
</dbReference>
<dbReference type="GO" id="GO:0005886">
    <property type="term" value="C:plasma membrane"/>
    <property type="evidence" value="ECO:0007669"/>
    <property type="project" value="TreeGrafter"/>
</dbReference>
<evidence type="ECO:0000259" key="8">
    <source>
        <dbReference type="PROSITE" id="PS50109"/>
    </source>
</evidence>
<dbReference type="SUPFAM" id="SSF55874">
    <property type="entry name" value="ATPase domain of HSP90 chaperone/DNA topoisomerase II/histidine kinase"/>
    <property type="match status" value="1"/>
</dbReference>
<dbReference type="InterPro" id="IPR003594">
    <property type="entry name" value="HATPase_dom"/>
</dbReference>
<dbReference type="PANTHER" id="PTHR43047:SF63">
    <property type="entry name" value="HISTIDINE KINASE"/>
    <property type="match status" value="1"/>
</dbReference>
<dbReference type="InterPro" id="IPR005467">
    <property type="entry name" value="His_kinase_dom"/>
</dbReference>
<dbReference type="EMBL" id="WQMS01000001">
    <property type="protein sequence ID" value="MVO76716.1"/>
    <property type="molecule type" value="Genomic_DNA"/>
</dbReference>
<dbReference type="PROSITE" id="PS50109">
    <property type="entry name" value="HIS_KIN"/>
    <property type="match status" value="1"/>
</dbReference>
<keyword evidence="5" id="KW-0418">Kinase</keyword>
<dbReference type="CDD" id="cd00082">
    <property type="entry name" value="HisKA"/>
    <property type="match status" value="1"/>
</dbReference>
<evidence type="ECO:0000313" key="10">
    <source>
        <dbReference type="EMBL" id="MVO76716.1"/>
    </source>
</evidence>
<dbReference type="InterPro" id="IPR004358">
    <property type="entry name" value="Sig_transdc_His_kin-like_C"/>
</dbReference>
<evidence type="ECO:0000256" key="4">
    <source>
        <dbReference type="ARBA" id="ARBA00022679"/>
    </source>
</evidence>
<dbReference type="SUPFAM" id="SSF52172">
    <property type="entry name" value="CheY-like"/>
    <property type="match status" value="2"/>
</dbReference>
<dbReference type="PANTHER" id="PTHR43047">
    <property type="entry name" value="TWO-COMPONENT HISTIDINE PROTEIN KINASE"/>
    <property type="match status" value="1"/>
</dbReference>